<organism evidence="2 3">
    <name type="scientific">Cognatilysobacter lacus</name>
    <dbReference type="NCBI Taxonomy" id="1643323"/>
    <lineage>
        <taxon>Bacteria</taxon>
        <taxon>Pseudomonadati</taxon>
        <taxon>Pseudomonadota</taxon>
        <taxon>Gammaproteobacteria</taxon>
        <taxon>Lysobacterales</taxon>
        <taxon>Lysobacteraceae</taxon>
        <taxon>Cognatilysobacter</taxon>
    </lineage>
</organism>
<reference evidence="2 3" key="1">
    <citation type="submission" date="2019-08" db="EMBL/GenBank/DDBJ databases">
        <title>Draft genome sequence of Lysobacter sp. UKS-15.</title>
        <authorList>
            <person name="Im W.-T."/>
        </authorList>
    </citation>
    <scope>NUCLEOTIDE SEQUENCE [LARGE SCALE GENOMIC DNA]</scope>
    <source>
        <strain evidence="2 3">UKS-15</strain>
    </source>
</reference>
<keyword evidence="1" id="KW-0472">Membrane</keyword>
<dbReference type="RefSeq" id="WP_149353649.1">
    <property type="nucleotide sequence ID" value="NZ_VTRV01000174.1"/>
</dbReference>
<dbReference type="Proteomes" id="UP000323164">
    <property type="component" value="Unassembled WGS sequence"/>
</dbReference>
<evidence type="ECO:0000313" key="2">
    <source>
        <dbReference type="EMBL" id="TZF85246.1"/>
    </source>
</evidence>
<comment type="caution">
    <text evidence="2">The sequence shown here is derived from an EMBL/GenBank/DDBJ whole genome shotgun (WGS) entry which is preliminary data.</text>
</comment>
<protein>
    <recommendedName>
        <fullName evidence="4">SHOCT domain-containing protein</fullName>
    </recommendedName>
</protein>
<keyword evidence="3" id="KW-1185">Reference proteome</keyword>
<evidence type="ECO:0000313" key="3">
    <source>
        <dbReference type="Proteomes" id="UP000323164"/>
    </source>
</evidence>
<dbReference type="AlphaFoldDB" id="A0A5D8YSI4"/>
<accession>A0A5D8YSI4</accession>
<sequence>MIHSVLVVFTLIGGGVGYLLNDFIGFLVGAFAGAIIGGILGVAASSSAKSKPPEVRVAPDNSAAAVPTQSRSAARLLELDELKAKGLISEAEWSEKRNALLRDL</sequence>
<proteinExistence type="predicted"/>
<evidence type="ECO:0000256" key="1">
    <source>
        <dbReference type="SAM" id="Phobius"/>
    </source>
</evidence>
<feature type="transmembrane region" description="Helical" evidence="1">
    <location>
        <begin position="23"/>
        <end position="44"/>
    </location>
</feature>
<keyword evidence="1" id="KW-1133">Transmembrane helix</keyword>
<name>A0A5D8YSI4_9GAMM</name>
<dbReference type="EMBL" id="VTRV01000174">
    <property type="protein sequence ID" value="TZF85246.1"/>
    <property type="molecule type" value="Genomic_DNA"/>
</dbReference>
<evidence type="ECO:0008006" key="4">
    <source>
        <dbReference type="Google" id="ProtNLM"/>
    </source>
</evidence>
<keyword evidence="1" id="KW-0812">Transmembrane</keyword>
<gene>
    <name evidence="2" type="ORF">FW784_12400</name>
</gene>